<dbReference type="OrthoDB" id="5538434at2"/>
<dbReference type="EMBL" id="VLLC01000020">
    <property type="protein sequence ID" value="TWI68629.1"/>
    <property type="molecule type" value="Genomic_DNA"/>
</dbReference>
<dbReference type="RefSeq" id="WP_144685573.1">
    <property type="nucleotide sequence ID" value="NZ_VLLC01000020.1"/>
</dbReference>
<dbReference type="Proteomes" id="UP000318307">
    <property type="component" value="Unassembled WGS sequence"/>
</dbReference>
<evidence type="ECO:0000313" key="2">
    <source>
        <dbReference type="Proteomes" id="UP000318307"/>
    </source>
</evidence>
<proteinExistence type="predicted"/>
<accession>A0A562RHN2</accession>
<comment type="caution">
    <text evidence="1">The sequence shown here is derived from an EMBL/GenBank/DDBJ whole genome shotgun (WGS) entry which is preliminary data.</text>
</comment>
<evidence type="ECO:0000313" key="1">
    <source>
        <dbReference type="EMBL" id="TWI68629.1"/>
    </source>
</evidence>
<sequence>MVMRNSDMVKELDKIFEIVCKYENHISPVPEKGRFYSTYNGAIAFVFSIEKRWGRDAEAVILRSGDVGQMKPGDQYDLGCDGKPQSRRSYIDFDLLGYGLHEKLDVLLP</sequence>
<name>A0A562RHN2_9BACT</name>
<organism evidence="1 2">
    <name type="scientific">Desulfobotulus alkaliphilus</name>
    <dbReference type="NCBI Taxonomy" id="622671"/>
    <lineage>
        <taxon>Bacteria</taxon>
        <taxon>Pseudomonadati</taxon>
        <taxon>Thermodesulfobacteriota</taxon>
        <taxon>Desulfobacteria</taxon>
        <taxon>Desulfobacterales</taxon>
        <taxon>Desulfobacteraceae</taxon>
        <taxon>Desulfobotulus</taxon>
    </lineage>
</organism>
<reference evidence="1 2" key="1">
    <citation type="submission" date="2019-07" db="EMBL/GenBank/DDBJ databases">
        <title>Genome sequencing of 100 strains of the haloalkaliphilic chemolithoautotrophic sulfur-oxidizing bacterium Thioalkalivibrio.</title>
        <authorList>
            <person name="Muyzer G."/>
        </authorList>
    </citation>
    <scope>NUCLEOTIDE SEQUENCE [LARGE SCALE GENOMIC DNA]</scope>
    <source>
        <strain evidence="1 2">ASO4-4</strain>
    </source>
</reference>
<gene>
    <name evidence="1" type="ORF">LZ24_02465</name>
</gene>
<protein>
    <submittedName>
        <fullName evidence="1">Uncharacterized protein</fullName>
    </submittedName>
</protein>
<keyword evidence="2" id="KW-1185">Reference proteome</keyword>
<dbReference type="AlphaFoldDB" id="A0A562RHN2"/>